<reference evidence="3" key="1">
    <citation type="submission" date="2023-08" db="EMBL/GenBank/DDBJ databases">
        <title>Rhodospirillaceae gen. nov., a novel taxon isolated from the Yangtze River Yuezi River estuary sludge.</title>
        <authorList>
            <person name="Ruan L."/>
        </authorList>
    </citation>
    <scope>NUCLEOTIDE SEQUENCE [LARGE SCALE GENOMIC DNA]</scope>
    <source>
        <strain evidence="3">R-7</strain>
    </source>
</reference>
<evidence type="ECO:0008006" key="4">
    <source>
        <dbReference type="Google" id="ProtNLM"/>
    </source>
</evidence>
<dbReference type="EMBL" id="JAUYVI010000002">
    <property type="protein sequence ID" value="MDQ7247601.1"/>
    <property type="molecule type" value="Genomic_DNA"/>
</dbReference>
<organism evidence="2 3">
    <name type="scientific">Dongia sedimenti</name>
    <dbReference type="NCBI Taxonomy" id="3064282"/>
    <lineage>
        <taxon>Bacteria</taxon>
        <taxon>Pseudomonadati</taxon>
        <taxon>Pseudomonadota</taxon>
        <taxon>Alphaproteobacteria</taxon>
        <taxon>Rhodospirillales</taxon>
        <taxon>Dongiaceae</taxon>
        <taxon>Dongia</taxon>
    </lineage>
</organism>
<evidence type="ECO:0000313" key="2">
    <source>
        <dbReference type="EMBL" id="MDQ7247601.1"/>
    </source>
</evidence>
<feature type="chain" id="PRO_5047060339" description="Lipoprotein" evidence="1">
    <location>
        <begin position="21"/>
        <end position="149"/>
    </location>
</feature>
<protein>
    <recommendedName>
        <fullName evidence="4">Lipoprotein</fullName>
    </recommendedName>
</protein>
<accession>A0ABU0YKR6</accession>
<name>A0ABU0YKR6_9PROT</name>
<dbReference type="PROSITE" id="PS51257">
    <property type="entry name" value="PROKAR_LIPOPROTEIN"/>
    <property type="match status" value="1"/>
</dbReference>
<gene>
    <name evidence="2" type="ORF">Q8A70_07975</name>
</gene>
<proteinExistence type="predicted"/>
<keyword evidence="3" id="KW-1185">Reference proteome</keyword>
<dbReference type="RefSeq" id="WP_379955004.1">
    <property type="nucleotide sequence ID" value="NZ_JAUYVI010000002.1"/>
</dbReference>
<feature type="signal peptide" evidence="1">
    <location>
        <begin position="1"/>
        <end position="20"/>
    </location>
</feature>
<comment type="caution">
    <text evidence="2">The sequence shown here is derived from an EMBL/GenBank/DDBJ whole genome shotgun (WGS) entry which is preliminary data.</text>
</comment>
<dbReference type="Proteomes" id="UP001230156">
    <property type="component" value="Unassembled WGS sequence"/>
</dbReference>
<keyword evidence="1" id="KW-0732">Signal</keyword>
<sequence>MIRILFVLAAAVMAAGCAGAASKSDPEVRIRISNAGAEPLQCRMMFGHWVDRDLGAATRGGGTATGIAVTVQQQPKDGALFVMRDDGERRMMLENILCARPNDWQATVGQIDLAVVRTARPKEVWVSCALPETGGRVACAQPKLWYRAP</sequence>
<evidence type="ECO:0000313" key="3">
    <source>
        <dbReference type="Proteomes" id="UP001230156"/>
    </source>
</evidence>
<evidence type="ECO:0000256" key="1">
    <source>
        <dbReference type="SAM" id="SignalP"/>
    </source>
</evidence>